<dbReference type="RefSeq" id="WP_065085935.1">
    <property type="nucleotide sequence ID" value="NZ_NFFZ01000004.1"/>
</dbReference>
<dbReference type="AlphaFoldDB" id="A0A241XRD8"/>
<evidence type="ECO:0000313" key="2">
    <source>
        <dbReference type="EMBL" id="OTI63063.1"/>
    </source>
</evidence>
<gene>
    <name evidence="2" type="ORF">CAZ10_09485</name>
</gene>
<dbReference type="Gene3D" id="3.40.1440.10">
    <property type="entry name" value="GIY-YIG endonuclease"/>
    <property type="match status" value="1"/>
</dbReference>
<protein>
    <recommendedName>
        <fullName evidence="1">GIY-YIG domain-containing protein</fullName>
    </recommendedName>
</protein>
<dbReference type="EMBL" id="NFFZ01000004">
    <property type="protein sequence ID" value="OTI63063.1"/>
    <property type="molecule type" value="Genomic_DNA"/>
</dbReference>
<dbReference type="SUPFAM" id="SSF82771">
    <property type="entry name" value="GIY-YIG endonuclease"/>
    <property type="match status" value="1"/>
</dbReference>
<reference evidence="3" key="1">
    <citation type="submission" date="2017-05" db="EMBL/GenBank/DDBJ databases">
        <authorList>
            <person name="Giani T."/>
            <person name="Arena F."/>
            <person name="Pollini S."/>
            <person name="Di Pilato V."/>
            <person name="D'Andrea M.M."/>
            <person name="Henrici De Angelis L."/>
            <person name="Bassetti M."/>
            <person name="Rossolini G.M."/>
        </authorList>
    </citation>
    <scope>NUCLEOTIDE SEQUENCE [LARGE SCALE GENOMIC DNA]</scope>
    <source>
        <strain evidence="3">S567_C10_BS</strain>
    </source>
</reference>
<evidence type="ECO:0000259" key="1">
    <source>
        <dbReference type="Pfam" id="PF01541"/>
    </source>
</evidence>
<accession>A0A241XRD8</accession>
<name>A0A241XRD8_PSEAI</name>
<dbReference type="Pfam" id="PF01541">
    <property type="entry name" value="GIY-YIG"/>
    <property type="match status" value="1"/>
</dbReference>
<proteinExistence type="predicted"/>
<dbReference type="Proteomes" id="UP000194857">
    <property type="component" value="Unassembled WGS sequence"/>
</dbReference>
<organism evidence="2 3">
    <name type="scientific">Pseudomonas aeruginosa</name>
    <dbReference type="NCBI Taxonomy" id="287"/>
    <lineage>
        <taxon>Bacteria</taxon>
        <taxon>Pseudomonadati</taxon>
        <taxon>Pseudomonadota</taxon>
        <taxon>Gammaproteobacteria</taxon>
        <taxon>Pseudomonadales</taxon>
        <taxon>Pseudomonadaceae</taxon>
        <taxon>Pseudomonas</taxon>
    </lineage>
</organism>
<sequence length="254" mass="29585">MPDFYYTIKGKKPSEYVPSYEWAWPPVYSGLVSAPDKKKAKELIEEEYSRTFPLRVLKKDMDEHAYLLRIEEVDPTNEYILRRFRQTNCKECGAGFRLIDKYNDAHADFKGKDYCSKKCADAGKLKDVQEYRLAGESKLPPVIYQIRQRSTGMSYVGQTTQPFTLRWWQHLCTPTGCKFHEALRAAPVTDWEYTVLESISFPEDCKDKAAYIYDRERHWIETLNSVTTGFNTVRPSGINPQQPLELSHDLQQIS</sequence>
<dbReference type="InterPro" id="IPR000305">
    <property type="entry name" value="GIY-YIG_endonuc"/>
</dbReference>
<feature type="domain" description="GIY-YIG" evidence="1">
    <location>
        <begin position="142"/>
        <end position="225"/>
    </location>
</feature>
<evidence type="ECO:0000313" key="3">
    <source>
        <dbReference type="Proteomes" id="UP000194857"/>
    </source>
</evidence>
<dbReference type="InterPro" id="IPR035901">
    <property type="entry name" value="GIY-YIG_endonuc_sf"/>
</dbReference>
<comment type="caution">
    <text evidence="2">The sequence shown here is derived from an EMBL/GenBank/DDBJ whole genome shotgun (WGS) entry which is preliminary data.</text>
</comment>